<sequence length="332" mass="37141">MDEINQVLLRLYEIAQSASISEFPEKIFPLIKNQVKFDSGGFCDFNQHPQVGLKLVSAVAHNISAEDKLRARLEYLNSESVANPNTLVTDDPALALAFRAKGRSVSLSVLGNKMLKPNVVAYGQKTESLQTLAMVGNTLDRKSFQTISLLRRKENFQYTRTDEAIANIILPHVFQAFSIHRQIHARNTENAVNPGIAICSLSGNINFIDETATDFLHSEFHEWIPPFLPSKLLDKLSTTSEKIYIGRQFTVTAQLKGNLLFLNFRRTTSMGKLSATELVIAEMLARNETYKAIAQRLGNQPATVRNQAHNIYVKFGISGKAELTRIMTSLSR</sequence>
<keyword evidence="3" id="KW-1185">Reference proteome</keyword>
<evidence type="ECO:0000259" key="1">
    <source>
        <dbReference type="SMART" id="SM00421"/>
    </source>
</evidence>
<dbReference type="Gene3D" id="1.10.10.10">
    <property type="entry name" value="Winged helix-like DNA-binding domain superfamily/Winged helix DNA-binding domain"/>
    <property type="match status" value="1"/>
</dbReference>
<evidence type="ECO:0000313" key="3">
    <source>
        <dbReference type="Proteomes" id="UP000680158"/>
    </source>
</evidence>
<gene>
    <name evidence="2" type="ORF">KDM92_01430</name>
</gene>
<dbReference type="GO" id="GO:0003677">
    <property type="term" value="F:DNA binding"/>
    <property type="evidence" value="ECO:0007669"/>
    <property type="project" value="InterPro"/>
</dbReference>
<reference evidence="2 3" key="1">
    <citation type="submission" date="2021-04" db="EMBL/GenBank/DDBJ databases">
        <title>novel species isolated from subtropical streams in China.</title>
        <authorList>
            <person name="Lu H."/>
        </authorList>
    </citation>
    <scope>NUCLEOTIDE SEQUENCE [LARGE SCALE GENOMIC DNA]</scope>
    <source>
        <strain evidence="2 3">BYS107W</strain>
    </source>
</reference>
<dbReference type="InterPro" id="IPR036388">
    <property type="entry name" value="WH-like_DNA-bd_sf"/>
</dbReference>
<dbReference type="RefSeq" id="WP_212682683.1">
    <property type="nucleotide sequence ID" value="NZ_JAGSPM010000001.1"/>
</dbReference>
<dbReference type="Proteomes" id="UP000680158">
    <property type="component" value="Unassembled WGS sequence"/>
</dbReference>
<accession>A0A941DAU8</accession>
<comment type="caution">
    <text evidence="2">The sequence shown here is derived from an EMBL/GenBank/DDBJ whole genome shotgun (WGS) entry which is preliminary data.</text>
</comment>
<protein>
    <submittedName>
        <fullName evidence="2">Helix-turn-helix transcriptional regulator</fullName>
    </submittedName>
</protein>
<evidence type="ECO:0000313" key="2">
    <source>
        <dbReference type="EMBL" id="MBR7745228.1"/>
    </source>
</evidence>
<dbReference type="GO" id="GO:0006355">
    <property type="term" value="P:regulation of DNA-templated transcription"/>
    <property type="evidence" value="ECO:0007669"/>
    <property type="project" value="InterPro"/>
</dbReference>
<dbReference type="EMBL" id="JAGSPM010000001">
    <property type="protein sequence ID" value="MBR7745228.1"/>
    <property type="molecule type" value="Genomic_DNA"/>
</dbReference>
<name>A0A941DAU8_9BURK</name>
<proteinExistence type="predicted"/>
<dbReference type="InterPro" id="IPR016032">
    <property type="entry name" value="Sig_transdc_resp-reg_C-effctor"/>
</dbReference>
<dbReference type="SMART" id="SM00421">
    <property type="entry name" value="HTH_LUXR"/>
    <property type="match status" value="1"/>
</dbReference>
<feature type="domain" description="HTH luxR-type" evidence="1">
    <location>
        <begin position="270"/>
        <end position="327"/>
    </location>
</feature>
<organism evidence="2 3">
    <name type="scientific">Undibacterium baiyunense</name>
    <dbReference type="NCBI Taxonomy" id="2828731"/>
    <lineage>
        <taxon>Bacteria</taxon>
        <taxon>Pseudomonadati</taxon>
        <taxon>Pseudomonadota</taxon>
        <taxon>Betaproteobacteria</taxon>
        <taxon>Burkholderiales</taxon>
        <taxon>Oxalobacteraceae</taxon>
        <taxon>Undibacterium</taxon>
    </lineage>
</organism>
<dbReference type="InterPro" id="IPR000792">
    <property type="entry name" value="Tscrpt_reg_LuxR_C"/>
</dbReference>
<dbReference type="AlphaFoldDB" id="A0A941DAU8"/>
<dbReference type="SUPFAM" id="SSF46894">
    <property type="entry name" value="C-terminal effector domain of the bipartite response regulators"/>
    <property type="match status" value="1"/>
</dbReference>
<dbReference type="Pfam" id="PF00196">
    <property type="entry name" value="GerE"/>
    <property type="match status" value="1"/>
</dbReference>